<comment type="similarity">
    <text evidence="1">Belongs to the short-chain dehydrogenases/reductases (SDR) family.</text>
</comment>
<evidence type="ECO:0000313" key="5">
    <source>
        <dbReference type="EMBL" id="MBL1073981.1"/>
    </source>
</evidence>
<keyword evidence="6" id="KW-1185">Reference proteome</keyword>
<protein>
    <submittedName>
        <fullName evidence="5">SDR family NAD(P)-dependent oxidoreductase</fullName>
    </submittedName>
</protein>
<dbReference type="Pfam" id="PF00106">
    <property type="entry name" value="adh_short"/>
    <property type="match status" value="1"/>
</dbReference>
<dbReference type="InterPro" id="IPR036291">
    <property type="entry name" value="NAD(P)-bd_dom_sf"/>
</dbReference>
<reference evidence="5 6" key="1">
    <citation type="submission" date="2021-01" db="EMBL/GenBank/DDBJ databases">
        <title>WGS of actinomycetes isolated from Thailand.</title>
        <authorList>
            <person name="Thawai C."/>
        </authorList>
    </citation>
    <scope>NUCLEOTIDE SEQUENCE [LARGE SCALE GENOMIC DNA]</scope>
    <source>
        <strain evidence="5 6">LPG 2</strain>
    </source>
</reference>
<dbReference type="InterPro" id="IPR002347">
    <property type="entry name" value="SDR_fam"/>
</dbReference>
<evidence type="ECO:0000256" key="4">
    <source>
        <dbReference type="SAM" id="MobiDB-lite"/>
    </source>
</evidence>
<keyword evidence="3" id="KW-0560">Oxidoreductase</keyword>
<dbReference type="SUPFAM" id="SSF51735">
    <property type="entry name" value="NAD(P)-binding Rossmann-fold domains"/>
    <property type="match status" value="1"/>
</dbReference>
<proteinExistence type="inferred from homology"/>
<dbReference type="PANTHER" id="PTHR43963">
    <property type="entry name" value="CARBONYL REDUCTASE 1-RELATED"/>
    <property type="match status" value="1"/>
</dbReference>
<feature type="region of interest" description="Disordered" evidence="4">
    <location>
        <begin position="93"/>
        <end position="129"/>
    </location>
</feature>
<dbReference type="EMBL" id="JAERRJ010000002">
    <property type="protein sequence ID" value="MBL1073981.1"/>
    <property type="molecule type" value="Genomic_DNA"/>
</dbReference>
<dbReference type="Gene3D" id="3.40.50.720">
    <property type="entry name" value="NAD(P)-binding Rossmann-like Domain"/>
    <property type="match status" value="1"/>
</dbReference>
<name>A0ABS1M0F0_9NOCA</name>
<evidence type="ECO:0000256" key="1">
    <source>
        <dbReference type="ARBA" id="ARBA00006484"/>
    </source>
</evidence>
<accession>A0ABS1M0F0</accession>
<feature type="compositionally biased region" description="Pro residues" evidence="4">
    <location>
        <begin position="100"/>
        <end position="120"/>
    </location>
</feature>
<comment type="caution">
    <text evidence="5">The sequence shown here is derived from an EMBL/GenBank/DDBJ whole genome shotgun (WGS) entry which is preliminary data.</text>
</comment>
<sequence length="129" mass="13196">MSKIALVTGGNQGLGLALVRGLGRALPTGSTVYLAARDPGRGAAAARLEAEGLRPTLEILDVTSDDSVRDLTARIAARHGGIDLVISNAGSTICPRRSAPTPPPRTCSGSPPCPPAPPPHRANWCSTGR</sequence>
<evidence type="ECO:0000256" key="2">
    <source>
        <dbReference type="ARBA" id="ARBA00022857"/>
    </source>
</evidence>
<evidence type="ECO:0000313" key="6">
    <source>
        <dbReference type="Proteomes" id="UP000602198"/>
    </source>
</evidence>
<organism evidence="5 6">
    <name type="scientific">Nocardia acididurans</name>
    <dbReference type="NCBI Taxonomy" id="2802282"/>
    <lineage>
        <taxon>Bacteria</taxon>
        <taxon>Bacillati</taxon>
        <taxon>Actinomycetota</taxon>
        <taxon>Actinomycetes</taxon>
        <taxon>Mycobacteriales</taxon>
        <taxon>Nocardiaceae</taxon>
        <taxon>Nocardia</taxon>
    </lineage>
</organism>
<evidence type="ECO:0000256" key="3">
    <source>
        <dbReference type="ARBA" id="ARBA00023002"/>
    </source>
</evidence>
<dbReference type="Proteomes" id="UP000602198">
    <property type="component" value="Unassembled WGS sequence"/>
</dbReference>
<dbReference type="PRINTS" id="PR00081">
    <property type="entry name" value="GDHRDH"/>
</dbReference>
<gene>
    <name evidence="5" type="ORF">JK358_06200</name>
</gene>
<dbReference type="PANTHER" id="PTHR43963:SF6">
    <property type="entry name" value="CHAIN DEHYDROGENASE FAMILY PROTEIN, PUTATIVE (AFU_ORTHOLOGUE AFUA_3G15350)-RELATED"/>
    <property type="match status" value="1"/>
</dbReference>
<keyword evidence="2" id="KW-0521">NADP</keyword>